<protein>
    <submittedName>
        <fullName evidence="3">Uncharacterized protein</fullName>
    </submittedName>
</protein>
<dbReference type="EMBL" id="JAHRHJ020000008">
    <property type="protein sequence ID" value="KAH9303830.1"/>
    <property type="molecule type" value="Genomic_DNA"/>
</dbReference>
<dbReference type="AlphaFoldDB" id="A0AA38CNN5"/>
<feature type="transmembrane region" description="Helical" evidence="2">
    <location>
        <begin position="169"/>
        <end position="186"/>
    </location>
</feature>
<gene>
    <name evidence="3" type="ORF">KI387_008234</name>
</gene>
<keyword evidence="2" id="KW-1133">Transmembrane helix</keyword>
<keyword evidence="2" id="KW-0472">Membrane</keyword>
<keyword evidence="4" id="KW-1185">Reference proteome</keyword>
<evidence type="ECO:0000313" key="4">
    <source>
        <dbReference type="Proteomes" id="UP000824469"/>
    </source>
</evidence>
<keyword evidence="2" id="KW-0812">Transmembrane</keyword>
<dbReference type="InterPro" id="IPR045880">
    <property type="entry name" value="ZCF37"/>
</dbReference>
<proteinExistence type="predicted"/>
<feature type="compositionally biased region" description="Basic and acidic residues" evidence="1">
    <location>
        <begin position="97"/>
        <end position="115"/>
    </location>
</feature>
<reference evidence="3 4" key="1">
    <citation type="journal article" date="2021" name="Nat. Plants">
        <title>The Taxus genome provides insights into paclitaxel biosynthesis.</title>
        <authorList>
            <person name="Xiong X."/>
            <person name="Gou J."/>
            <person name="Liao Q."/>
            <person name="Li Y."/>
            <person name="Zhou Q."/>
            <person name="Bi G."/>
            <person name="Li C."/>
            <person name="Du R."/>
            <person name="Wang X."/>
            <person name="Sun T."/>
            <person name="Guo L."/>
            <person name="Liang H."/>
            <person name="Lu P."/>
            <person name="Wu Y."/>
            <person name="Zhang Z."/>
            <person name="Ro D.K."/>
            <person name="Shang Y."/>
            <person name="Huang S."/>
            <person name="Yan J."/>
        </authorList>
    </citation>
    <scope>NUCLEOTIDE SEQUENCE [LARGE SCALE GENOMIC DNA]</scope>
    <source>
        <strain evidence="3">Ta-2019</strain>
    </source>
</reference>
<evidence type="ECO:0000313" key="3">
    <source>
        <dbReference type="EMBL" id="KAH9303830.1"/>
    </source>
</evidence>
<dbReference type="PANTHER" id="PTHR35275:SF1">
    <property type="entry name" value="OS07G0585900 PROTEIN"/>
    <property type="match status" value="1"/>
</dbReference>
<name>A0AA38CNN5_TAXCH</name>
<accession>A0AA38CNN5</accession>
<dbReference type="OMA" id="PAMANDC"/>
<feature type="region of interest" description="Disordered" evidence="1">
    <location>
        <begin position="91"/>
        <end position="135"/>
    </location>
</feature>
<comment type="caution">
    <text evidence="3">The sequence shown here is derived from an EMBL/GenBank/DDBJ whole genome shotgun (WGS) entry which is preliminary data.</text>
</comment>
<sequence>MIRCGRLSVAGEAEEIIPISQTRQRHTKPSSNPYSSRGLEKFARLKAELSARREYVARKTGTPEAMVKFADSGEGWVPVIVKNGFNGGQASILPPIRTKEDNQRKENYNSTQKDEENVEEADERYEDGVNGSASREETLPVTMPWWSGYLKATAIGVLIVSTTLLRKPAAAMAVAMVVGFLQKLWLGGVMCMKRFIDTGISYFSENFPYWKRNPKIKTSFSHGGSVHPLTAPCSPARGQATVVSALKNSSRRREHNTQLDDIKKKKFQRKPKADGSMGRKWEGKGTTDPTVAAIVGIVLLFFLVFYGRLSAICFTSAWWYVLPKFRSDEINAVSNNKNRMMVDLQTREYMKKVYH</sequence>
<feature type="transmembrane region" description="Helical" evidence="2">
    <location>
        <begin position="290"/>
        <end position="321"/>
    </location>
</feature>
<evidence type="ECO:0000256" key="2">
    <source>
        <dbReference type="SAM" id="Phobius"/>
    </source>
</evidence>
<dbReference type="Proteomes" id="UP000824469">
    <property type="component" value="Unassembled WGS sequence"/>
</dbReference>
<evidence type="ECO:0000256" key="1">
    <source>
        <dbReference type="SAM" id="MobiDB-lite"/>
    </source>
</evidence>
<organism evidence="3 4">
    <name type="scientific">Taxus chinensis</name>
    <name type="common">Chinese yew</name>
    <name type="synonym">Taxus wallichiana var. chinensis</name>
    <dbReference type="NCBI Taxonomy" id="29808"/>
    <lineage>
        <taxon>Eukaryota</taxon>
        <taxon>Viridiplantae</taxon>
        <taxon>Streptophyta</taxon>
        <taxon>Embryophyta</taxon>
        <taxon>Tracheophyta</taxon>
        <taxon>Spermatophyta</taxon>
        <taxon>Pinopsida</taxon>
        <taxon>Pinidae</taxon>
        <taxon>Conifers II</taxon>
        <taxon>Cupressales</taxon>
        <taxon>Taxaceae</taxon>
        <taxon>Taxus</taxon>
    </lineage>
</organism>
<feature type="compositionally biased region" description="Acidic residues" evidence="1">
    <location>
        <begin position="116"/>
        <end position="125"/>
    </location>
</feature>
<feature type="compositionally biased region" description="Basic and acidic residues" evidence="1">
    <location>
        <begin position="271"/>
        <end position="285"/>
    </location>
</feature>
<feature type="region of interest" description="Disordered" evidence="1">
    <location>
        <begin position="247"/>
        <end position="285"/>
    </location>
</feature>
<dbReference type="PANTHER" id="PTHR35275">
    <property type="entry name" value="ZCF37"/>
    <property type="match status" value="1"/>
</dbReference>